<keyword evidence="4" id="KW-1185">Reference proteome</keyword>
<dbReference type="InterPro" id="IPR012042">
    <property type="entry name" value="NeuTTM/CthTTM-like"/>
</dbReference>
<dbReference type="CDD" id="cd07891">
    <property type="entry name" value="CYTH-like_CthTTM-like_1"/>
    <property type="match status" value="1"/>
</dbReference>
<dbReference type="SMART" id="SM01118">
    <property type="entry name" value="CYTH"/>
    <property type="match status" value="1"/>
</dbReference>
<dbReference type="PIRSF" id="PIRSF016487">
    <property type="entry name" value="CYTH_UCP016487"/>
    <property type="match status" value="1"/>
</dbReference>
<dbReference type="InterPro" id="IPR033469">
    <property type="entry name" value="CYTH-like_dom_sf"/>
</dbReference>
<proteinExistence type="predicted"/>
<dbReference type="Proteomes" id="UP001642900">
    <property type="component" value="Unassembled WGS sequence"/>
</dbReference>
<comment type="caution">
    <text evidence="3">The sequence shown here is derived from an EMBL/GenBank/DDBJ whole genome shotgun (WGS) entry which is preliminary data.</text>
</comment>
<dbReference type="EMBL" id="JAAKZF010000035">
    <property type="protein sequence ID" value="NGO53700.1"/>
    <property type="molecule type" value="Genomic_DNA"/>
</dbReference>
<gene>
    <name evidence="3" type="ORF">G6N73_21460</name>
</gene>
<evidence type="ECO:0000259" key="2">
    <source>
        <dbReference type="PROSITE" id="PS51707"/>
    </source>
</evidence>
<evidence type="ECO:0000313" key="4">
    <source>
        <dbReference type="Proteomes" id="UP001642900"/>
    </source>
</evidence>
<dbReference type="AlphaFoldDB" id="A0A6G4WHU9"/>
<name>A0A6G4WHU9_9HYPH</name>
<reference evidence="3 4" key="1">
    <citation type="submission" date="2020-02" db="EMBL/GenBank/DDBJ databases">
        <title>Genome sequence of strain CCNWXJ40-4.</title>
        <authorList>
            <person name="Gao J."/>
            <person name="Sun J."/>
        </authorList>
    </citation>
    <scope>NUCLEOTIDE SEQUENCE [LARGE SCALE GENOMIC DNA]</scope>
    <source>
        <strain evidence="3 4">CCNWXJ 40-4</strain>
    </source>
</reference>
<dbReference type="PANTHER" id="PTHR40114">
    <property type="entry name" value="SLR0698 PROTEIN"/>
    <property type="match status" value="1"/>
</dbReference>
<dbReference type="PANTHER" id="PTHR40114:SF1">
    <property type="entry name" value="SLR0698 PROTEIN"/>
    <property type="match status" value="1"/>
</dbReference>
<dbReference type="PROSITE" id="PS51707">
    <property type="entry name" value="CYTH"/>
    <property type="match status" value="1"/>
</dbReference>
<evidence type="ECO:0000256" key="1">
    <source>
        <dbReference type="PIRSR" id="PIRSR016487-1"/>
    </source>
</evidence>
<evidence type="ECO:0000313" key="3">
    <source>
        <dbReference type="EMBL" id="NGO53700.1"/>
    </source>
</evidence>
<protein>
    <submittedName>
        <fullName evidence="3">CYTH domain-containing protein</fullName>
    </submittedName>
</protein>
<dbReference type="Gene3D" id="2.40.320.10">
    <property type="entry name" value="Hypothetical Protein Pfu-838710-001"/>
    <property type="match status" value="1"/>
</dbReference>
<accession>A0A6G4WHU9</accession>
<dbReference type="SUPFAM" id="SSF55154">
    <property type="entry name" value="CYTH-like phosphatases"/>
    <property type="match status" value="1"/>
</dbReference>
<organism evidence="3 4">
    <name type="scientific">Allomesorhizobium camelthorni</name>
    <dbReference type="NCBI Taxonomy" id="475069"/>
    <lineage>
        <taxon>Bacteria</taxon>
        <taxon>Pseudomonadati</taxon>
        <taxon>Pseudomonadota</taxon>
        <taxon>Alphaproteobacteria</taxon>
        <taxon>Hyphomicrobiales</taxon>
        <taxon>Phyllobacteriaceae</taxon>
        <taxon>Allomesorhizobium</taxon>
    </lineage>
</organism>
<feature type="active site" description="Proton acceptor" evidence="1">
    <location>
        <position position="30"/>
    </location>
</feature>
<dbReference type="RefSeq" id="WP_165031328.1">
    <property type="nucleotide sequence ID" value="NZ_JAAKZF010000035.1"/>
</dbReference>
<sequence>MAKEIERKFLVTSDDWRGQAGAKTAIRQFYLAAVNGRSLRVRIRDGSSAVLTLKFGAHGRERDEFEYPIPLADAEEMQEFAVGLVIEKTRHEVRHNGYVYEVDVFAGALAGLVIAELETPDDIPVAKLPLWLGREVTGDSSFYNASLARNGLPVAA</sequence>
<feature type="domain" description="CYTH" evidence="2">
    <location>
        <begin position="2"/>
        <end position="149"/>
    </location>
</feature>
<dbReference type="Pfam" id="PF01928">
    <property type="entry name" value="CYTH"/>
    <property type="match status" value="1"/>
</dbReference>
<dbReference type="InterPro" id="IPR023577">
    <property type="entry name" value="CYTH_domain"/>
</dbReference>